<accession>A0A4Y8Q5M8</accession>
<evidence type="ECO:0008006" key="4">
    <source>
        <dbReference type="Google" id="ProtNLM"/>
    </source>
</evidence>
<keyword evidence="1" id="KW-0472">Membrane</keyword>
<keyword evidence="1" id="KW-1133">Transmembrane helix</keyword>
<evidence type="ECO:0000313" key="3">
    <source>
        <dbReference type="Proteomes" id="UP000298246"/>
    </source>
</evidence>
<evidence type="ECO:0000313" key="2">
    <source>
        <dbReference type="EMBL" id="TFE88984.1"/>
    </source>
</evidence>
<keyword evidence="3" id="KW-1185">Reference proteome</keyword>
<evidence type="ECO:0000256" key="1">
    <source>
        <dbReference type="SAM" id="Phobius"/>
    </source>
</evidence>
<gene>
    <name evidence="2" type="ORF">B5M42_08735</name>
</gene>
<feature type="transmembrane region" description="Helical" evidence="1">
    <location>
        <begin position="12"/>
        <end position="30"/>
    </location>
</feature>
<comment type="caution">
    <text evidence="2">The sequence shown here is derived from an EMBL/GenBank/DDBJ whole genome shotgun (WGS) entry which is preliminary data.</text>
</comment>
<sequence length="301" mass="35000">MKLIAFLRRNSFVLGLLLIFVISDLLIAWWNPMVSSRRFYKNDFTKTLLHHSWSDTGPVFFGNSSVTGAYIEEQSDSGLVEMGLSYGKATDLQAILSKHLYQVKDELVFGIDVHTLLDPLETDPTYPWLKPWYQPYVYAYRDYFRDSGEEFGKNLLLHASLAYQPRWSDKELYFGRKDDAWLKDKWADYDKRFGSMTLSDFQDNLAAVQWIIDEAARRGLRFRVIWMPWNKAYPEPPYVASLKQVVNGKLQAAGVPTLDLMDKYEPPYFHDLVHLNREDGAPLFTKEVDAWLKSLENPSKS</sequence>
<dbReference type="RefSeq" id="WP_134751815.1">
    <property type="nucleotide sequence ID" value="NZ_MYFO02000011.1"/>
</dbReference>
<dbReference type="Proteomes" id="UP000298246">
    <property type="component" value="Unassembled WGS sequence"/>
</dbReference>
<proteinExistence type="predicted"/>
<reference evidence="2 3" key="1">
    <citation type="submission" date="2017-03" db="EMBL/GenBank/DDBJ databases">
        <title>Isolation of Levoglucosan Utilizing Bacteria.</title>
        <authorList>
            <person name="Arya A.S."/>
        </authorList>
    </citation>
    <scope>NUCLEOTIDE SEQUENCE [LARGE SCALE GENOMIC DNA]</scope>
    <source>
        <strain evidence="2 3">MEC069</strain>
    </source>
</reference>
<organism evidence="2 3">
    <name type="scientific">Paenibacillus athensensis</name>
    <dbReference type="NCBI Taxonomy" id="1967502"/>
    <lineage>
        <taxon>Bacteria</taxon>
        <taxon>Bacillati</taxon>
        <taxon>Bacillota</taxon>
        <taxon>Bacilli</taxon>
        <taxon>Bacillales</taxon>
        <taxon>Paenibacillaceae</taxon>
        <taxon>Paenibacillus</taxon>
    </lineage>
</organism>
<dbReference type="AlphaFoldDB" id="A0A4Y8Q5M8"/>
<dbReference type="EMBL" id="MYFO01000008">
    <property type="protein sequence ID" value="TFE88984.1"/>
    <property type="molecule type" value="Genomic_DNA"/>
</dbReference>
<name>A0A4Y8Q5M8_9BACL</name>
<dbReference type="OrthoDB" id="2537745at2"/>
<keyword evidence="1" id="KW-0812">Transmembrane</keyword>
<protein>
    <recommendedName>
        <fullName evidence="4">SGNH/GDSL hydrolase family protein</fullName>
    </recommendedName>
</protein>